<dbReference type="RefSeq" id="WP_012035810.1">
    <property type="nucleotide sequence ID" value="NC_009464.1"/>
</dbReference>
<dbReference type="EMBL" id="AM114193">
    <property type="protein sequence ID" value="CAJ36745.1"/>
    <property type="molecule type" value="Genomic_DNA"/>
</dbReference>
<dbReference type="STRING" id="351160.RCIX1479"/>
<protein>
    <submittedName>
        <fullName evidence="1">Uncharacterized protein</fullName>
    </submittedName>
</protein>
<dbReference type="AlphaFoldDB" id="Q0W4E8"/>
<sequence>MTAGYEFSTNRTFFEDGCSSQSVPSPAVTGFGQYGVSGSLCINGRYAISEPGVVAALLNLGHTTSYPALGKLFSRSVVTDSSTIRKVEVKSRQMLRVRKLIDEQLARESDVPFDTDALIESIMGMMEKIGYEKIQCTPDRELAARVKKIILMEKLSMTIDTSNETEVREFDEAVKRRSFFK</sequence>
<evidence type="ECO:0000313" key="1">
    <source>
        <dbReference type="EMBL" id="CAJ36745.1"/>
    </source>
</evidence>
<gene>
    <name evidence="1" type="ORF">RCIX1479</name>
</gene>
<keyword evidence="2" id="KW-1185">Reference proteome</keyword>
<accession>Q0W4E8</accession>
<evidence type="ECO:0000313" key="2">
    <source>
        <dbReference type="Proteomes" id="UP000000663"/>
    </source>
</evidence>
<dbReference type="Proteomes" id="UP000000663">
    <property type="component" value="Chromosome"/>
</dbReference>
<dbReference type="GeneID" id="41395421"/>
<reference evidence="1 2" key="1">
    <citation type="journal article" date="2006" name="Science">
        <title>Genome of rice cluster I archaea -- the key methane producers in the rice rhizosphere.</title>
        <authorList>
            <person name="Erkel C."/>
            <person name="Kube M."/>
            <person name="Reinhardt R."/>
            <person name="Liesack W."/>
        </authorList>
    </citation>
    <scope>NUCLEOTIDE SEQUENCE [LARGE SCALE GENOMIC DNA]</scope>
    <source>
        <strain evidence="2">DSM 22066 / NBRC 105507 / MRE50</strain>
    </source>
</reference>
<proteinExistence type="predicted"/>
<name>Q0W4E8_METAR</name>
<dbReference type="KEGG" id="rci:RCIX1479"/>
<organism evidence="1 2">
    <name type="scientific">Methanocella arvoryzae (strain DSM 22066 / NBRC 105507 / MRE50)</name>
    <dbReference type="NCBI Taxonomy" id="351160"/>
    <lineage>
        <taxon>Archaea</taxon>
        <taxon>Methanobacteriati</taxon>
        <taxon>Methanobacteriota</taxon>
        <taxon>Stenosarchaea group</taxon>
        <taxon>Methanomicrobia</taxon>
        <taxon>Methanocellales</taxon>
        <taxon>Methanocellaceae</taxon>
        <taxon>Methanocella</taxon>
    </lineage>
</organism>